<dbReference type="OrthoDB" id="7060065at2"/>
<evidence type="ECO:0000313" key="2">
    <source>
        <dbReference type="EMBL" id="SON56956.1"/>
    </source>
</evidence>
<feature type="domain" description="Phosphoribosyltransferase" evidence="1">
    <location>
        <begin position="66"/>
        <end position="193"/>
    </location>
</feature>
<dbReference type="CDD" id="cd06223">
    <property type="entry name" value="PRTases_typeI"/>
    <property type="match status" value="1"/>
</dbReference>
<evidence type="ECO:0000259" key="1">
    <source>
        <dbReference type="Pfam" id="PF00156"/>
    </source>
</evidence>
<dbReference type="SUPFAM" id="SSF53271">
    <property type="entry name" value="PRTase-like"/>
    <property type="match status" value="1"/>
</dbReference>
<keyword evidence="2" id="KW-0328">Glycosyltransferase</keyword>
<accession>A0A2C9D9K9</accession>
<dbReference type="PANTHER" id="PTHR43218">
    <property type="entry name" value="PHOSPHORIBOSYLTRANSFERASE-RELATED"/>
    <property type="match status" value="1"/>
</dbReference>
<dbReference type="RefSeq" id="WP_099558972.1">
    <property type="nucleotide sequence ID" value="NZ_LT960614.1"/>
</dbReference>
<dbReference type="EMBL" id="LT960614">
    <property type="protein sequence ID" value="SON56956.1"/>
    <property type="molecule type" value="Genomic_DNA"/>
</dbReference>
<dbReference type="AlphaFoldDB" id="A0A2C9D9K9"/>
<dbReference type="Gene3D" id="3.40.50.2020">
    <property type="match status" value="1"/>
</dbReference>
<evidence type="ECO:0000313" key="3">
    <source>
        <dbReference type="Proteomes" id="UP000223606"/>
    </source>
</evidence>
<name>A0A2C9D9K9_9HYPH</name>
<dbReference type="PANTHER" id="PTHR43218:SF1">
    <property type="entry name" value="PHOSPHORIBOSYLTRANSFERASE"/>
    <property type="match status" value="1"/>
</dbReference>
<protein>
    <submittedName>
        <fullName evidence="2">Phosphoribosyltransferase</fullName>
    </submittedName>
</protein>
<dbReference type="Pfam" id="PF00156">
    <property type="entry name" value="Pribosyltran"/>
    <property type="match status" value="1"/>
</dbReference>
<proteinExistence type="predicted"/>
<keyword evidence="3" id="KW-1185">Reference proteome</keyword>
<dbReference type="InterPro" id="IPR029057">
    <property type="entry name" value="PRTase-like"/>
</dbReference>
<dbReference type="KEGG" id="hdi:HDIA_3415"/>
<keyword evidence="2" id="KW-0808">Transferase</keyword>
<sequence>MPSSLAAHAYWQELYPPDTFAHGPGCEYSGLFPAILPDGRQIALPIRPLGDEPGFAVASLIISQASFAVEDALSDILSDRLWAHAPDVIVAVPTLGLTLAANVARRLGHQRMVPLGTTRKFWYDDALSEPSSSISSRGSDKRIYLDPRMLPLLEGRRIAVVDDVVSTGTSLTAILRLLAKAGAVPAVVGVAMIQSRRWQPALAEALPGQEIAVEGAFSTPLLKETGRGTWTSAE</sequence>
<reference evidence="3" key="1">
    <citation type="submission" date="2017-09" db="EMBL/GenBank/DDBJ databases">
        <title>Genome sequence of Nannocystis excedens DSM 71.</title>
        <authorList>
            <person name="Blom J."/>
        </authorList>
    </citation>
    <scope>NUCLEOTIDE SEQUENCE [LARGE SCALE GENOMIC DNA]</scope>
    <source>
        <strain evidence="3">type strain: E19</strain>
    </source>
</reference>
<organism evidence="2 3">
    <name type="scientific">Hartmannibacter diazotrophicus</name>
    <dbReference type="NCBI Taxonomy" id="1482074"/>
    <lineage>
        <taxon>Bacteria</taxon>
        <taxon>Pseudomonadati</taxon>
        <taxon>Pseudomonadota</taxon>
        <taxon>Alphaproteobacteria</taxon>
        <taxon>Hyphomicrobiales</taxon>
        <taxon>Pleomorphomonadaceae</taxon>
        <taxon>Hartmannibacter</taxon>
    </lineage>
</organism>
<gene>
    <name evidence="2" type="ORF">HDIA_3415</name>
</gene>
<dbReference type="InterPro" id="IPR000836">
    <property type="entry name" value="PRTase_dom"/>
</dbReference>
<dbReference type="Proteomes" id="UP000223606">
    <property type="component" value="Chromosome 1"/>
</dbReference>
<dbReference type="NCBIfam" id="NF004689">
    <property type="entry name" value="PRK06031.1"/>
    <property type="match status" value="1"/>
</dbReference>
<dbReference type="GO" id="GO:0016757">
    <property type="term" value="F:glycosyltransferase activity"/>
    <property type="evidence" value="ECO:0007669"/>
    <property type="project" value="UniProtKB-KW"/>
</dbReference>